<protein>
    <submittedName>
        <fullName evidence="5">SDR family oxidoreductase</fullName>
        <ecNumber evidence="5">1.-.-.-</ecNumber>
    </submittedName>
</protein>
<dbReference type="PRINTS" id="PR00080">
    <property type="entry name" value="SDRFAMILY"/>
</dbReference>
<feature type="domain" description="Ketoreductase" evidence="4">
    <location>
        <begin position="7"/>
        <end position="189"/>
    </location>
</feature>
<keyword evidence="6" id="KW-1185">Reference proteome</keyword>
<sequence>MSQIENKVIVITGASSGIGEETAKLLAAKGAKLVLAARREERLHALVSEIQSKGGEAVAKATDVSRREDLEALIAFAAESFGPVDVLLNNAGIMPVAPMEMVRVDDWDRMIDVNMKGLLYGVAAVLPGMKERGSGHIINVASVAGHKVLPNFTVYCATKHAVRAISEGLRMENPDLRVTTISPGLIKTELEDSTPDAELREGVKDFYSQHAIPPSSISEAIAYAIEQPDYVDVNELVIRPTTQEL</sequence>
<dbReference type="PROSITE" id="PS00061">
    <property type="entry name" value="ADH_SHORT"/>
    <property type="match status" value="1"/>
</dbReference>
<dbReference type="InterPro" id="IPR002347">
    <property type="entry name" value="SDR_fam"/>
</dbReference>
<dbReference type="PANTHER" id="PTHR43115">
    <property type="entry name" value="DEHYDROGENASE/REDUCTASE SDR FAMILY MEMBER 11"/>
    <property type="match status" value="1"/>
</dbReference>
<proteinExistence type="inferred from homology"/>
<organism evidence="5 6">
    <name type="scientific">Thalassobacterium sedimentorum</name>
    <dbReference type="NCBI Taxonomy" id="3041258"/>
    <lineage>
        <taxon>Bacteria</taxon>
        <taxon>Pseudomonadati</taxon>
        <taxon>Verrucomicrobiota</taxon>
        <taxon>Opitutia</taxon>
        <taxon>Puniceicoccales</taxon>
        <taxon>Coraliomargaritaceae</taxon>
        <taxon>Thalassobacterium</taxon>
    </lineage>
</organism>
<dbReference type="PRINTS" id="PR00081">
    <property type="entry name" value="GDHRDH"/>
</dbReference>
<accession>A0ABU1AI55</accession>
<dbReference type="Pfam" id="PF00106">
    <property type="entry name" value="adh_short"/>
    <property type="match status" value="1"/>
</dbReference>
<evidence type="ECO:0000313" key="5">
    <source>
        <dbReference type="EMBL" id="MDQ8194495.1"/>
    </source>
</evidence>
<dbReference type="InterPro" id="IPR036291">
    <property type="entry name" value="NAD(P)-bd_dom_sf"/>
</dbReference>
<evidence type="ECO:0000256" key="3">
    <source>
        <dbReference type="RuleBase" id="RU000363"/>
    </source>
</evidence>
<evidence type="ECO:0000259" key="4">
    <source>
        <dbReference type="SMART" id="SM00822"/>
    </source>
</evidence>
<dbReference type="GO" id="GO:0016491">
    <property type="term" value="F:oxidoreductase activity"/>
    <property type="evidence" value="ECO:0007669"/>
    <property type="project" value="UniProtKB-KW"/>
</dbReference>
<dbReference type="SUPFAM" id="SSF51735">
    <property type="entry name" value="NAD(P)-binding Rossmann-fold domains"/>
    <property type="match status" value="1"/>
</dbReference>
<comment type="similarity">
    <text evidence="1 3">Belongs to the short-chain dehydrogenases/reductases (SDR) family.</text>
</comment>
<dbReference type="InterPro" id="IPR057326">
    <property type="entry name" value="KR_dom"/>
</dbReference>
<gene>
    <name evidence="5" type="ORF">QEH59_08655</name>
</gene>
<dbReference type="EMBL" id="JARXIC010000011">
    <property type="protein sequence ID" value="MDQ8194495.1"/>
    <property type="molecule type" value="Genomic_DNA"/>
</dbReference>
<dbReference type="SMART" id="SM00822">
    <property type="entry name" value="PKS_KR"/>
    <property type="match status" value="1"/>
</dbReference>
<evidence type="ECO:0000256" key="1">
    <source>
        <dbReference type="ARBA" id="ARBA00006484"/>
    </source>
</evidence>
<reference evidence="5 6" key="1">
    <citation type="submission" date="2023-04" db="EMBL/GenBank/DDBJ databases">
        <title>A novel bacteria isolated from coastal sediment.</title>
        <authorList>
            <person name="Liu X.-J."/>
            <person name="Du Z.-J."/>
        </authorList>
    </citation>
    <scope>NUCLEOTIDE SEQUENCE [LARGE SCALE GENOMIC DNA]</scope>
    <source>
        <strain evidence="5 6">SDUM461004</strain>
    </source>
</reference>
<comment type="caution">
    <text evidence="5">The sequence shown here is derived from an EMBL/GenBank/DDBJ whole genome shotgun (WGS) entry which is preliminary data.</text>
</comment>
<dbReference type="Proteomes" id="UP001243717">
    <property type="component" value="Unassembled WGS sequence"/>
</dbReference>
<dbReference type="PANTHER" id="PTHR43115:SF4">
    <property type="entry name" value="DEHYDROGENASE_REDUCTASE SDR FAMILY MEMBER 11"/>
    <property type="match status" value="1"/>
</dbReference>
<dbReference type="EC" id="1.-.-.-" evidence="5"/>
<dbReference type="InterPro" id="IPR020904">
    <property type="entry name" value="Sc_DH/Rdtase_CS"/>
</dbReference>
<name>A0ABU1AI55_9BACT</name>
<evidence type="ECO:0000313" key="6">
    <source>
        <dbReference type="Proteomes" id="UP001243717"/>
    </source>
</evidence>
<keyword evidence="2 5" id="KW-0560">Oxidoreductase</keyword>
<dbReference type="Gene3D" id="3.40.50.720">
    <property type="entry name" value="NAD(P)-binding Rossmann-like Domain"/>
    <property type="match status" value="1"/>
</dbReference>
<dbReference type="RefSeq" id="WP_308951740.1">
    <property type="nucleotide sequence ID" value="NZ_JARXIC010000011.1"/>
</dbReference>
<evidence type="ECO:0000256" key="2">
    <source>
        <dbReference type="ARBA" id="ARBA00023002"/>
    </source>
</evidence>